<protein>
    <submittedName>
        <fullName evidence="1">Uncharacterized protein</fullName>
    </submittedName>
</protein>
<reference evidence="1 2" key="1">
    <citation type="journal article" date="2019" name="Environ. Microbiol.">
        <title>At the nexus of three kingdoms: the genome of the mycorrhizal fungus Gigaspora margarita provides insights into plant, endobacterial and fungal interactions.</title>
        <authorList>
            <person name="Venice F."/>
            <person name="Ghignone S."/>
            <person name="Salvioli di Fossalunga A."/>
            <person name="Amselem J."/>
            <person name="Novero M."/>
            <person name="Xianan X."/>
            <person name="Sedzielewska Toro K."/>
            <person name="Morin E."/>
            <person name="Lipzen A."/>
            <person name="Grigoriev I.V."/>
            <person name="Henrissat B."/>
            <person name="Martin F.M."/>
            <person name="Bonfante P."/>
        </authorList>
    </citation>
    <scope>NUCLEOTIDE SEQUENCE [LARGE SCALE GENOMIC DNA]</scope>
    <source>
        <strain evidence="1 2">BEG34</strain>
    </source>
</reference>
<organism evidence="1 2">
    <name type="scientific">Gigaspora margarita</name>
    <dbReference type="NCBI Taxonomy" id="4874"/>
    <lineage>
        <taxon>Eukaryota</taxon>
        <taxon>Fungi</taxon>
        <taxon>Fungi incertae sedis</taxon>
        <taxon>Mucoromycota</taxon>
        <taxon>Glomeromycotina</taxon>
        <taxon>Glomeromycetes</taxon>
        <taxon>Diversisporales</taxon>
        <taxon>Gigasporaceae</taxon>
        <taxon>Gigaspora</taxon>
    </lineage>
</organism>
<dbReference type="EMBL" id="WTPW01000728">
    <property type="protein sequence ID" value="KAF0484802.1"/>
    <property type="molecule type" value="Genomic_DNA"/>
</dbReference>
<accession>A0A8H4AE96</accession>
<comment type="caution">
    <text evidence="1">The sequence shown here is derived from an EMBL/GenBank/DDBJ whole genome shotgun (WGS) entry which is preliminary data.</text>
</comment>
<proteinExistence type="predicted"/>
<dbReference type="AlphaFoldDB" id="A0A8H4AE96"/>
<dbReference type="OrthoDB" id="2439815at2759"/>
<sequence length="137" mass="16042">MINRRTYTHVINDKNTDESTYVTINKEATDNFENEDNLEEHLRFEKTYTTIHEETTNSSSNVNIEEQLFEPELAYITINNEATDNSRSEVNLEEQLLRSVDQEHSYILVFDTDSFDEESDNTFSTLTLEAKFDGVER</sequence>
<gene>
    <name evidence="1" type="ORF">F8M41_022913</name>
</gene>
<name>A0A8H4AE96_GIGMA</name>
<evidence type="ECO:0000313" key="1">
    <source>
        <dbReference type="EMBL" id="KAF0484802.1"/>
    </source>
</evidence>
<keyword evidence="2" id="KW-1185">Reference proteome</keyword>
<evidence type="ECO:0000313" key="2">
    <source>
        <dbReference type="Proteomes" id="UP000439903"/>
    </source>
</evidence>
<dbReference type="Proteomes" id="UP000439903">
    <property type="component" value="Unassembled WGS sequence"/>
</dbReference>